<keyword evidence="3 6" id="KW-0812">Transmembrane</keyword>
<evidence type="ECO:0000313" key="8">
    <source>
        <dbReference type="Proteomes" id="UP000003844"/>
    </source>
</evidence>
<evidence type="ECO:0000256" key="3">
    <source>
        <dbReference type="ARBA" id="ARBA00022692"/>
    </source>
</evidence>
<dbReference type="STRING" id="865937.Gilli_2599"/>
<dbReference type="eggNOG" id="COG1295">
    <property type="taxonomic scope" value="Bacteria"/>
</dbReference>
<reference evidence="8" key="1">
    <citation type="journal article" date="2012" name="Stand. Genomic Sci.">
        <title>Genome sequence of the Antarctic rhodopsins-containing flavobacterium Gillisia limnaea type strain (R-8282(T)).</title>
        <authorList>
            <person name="Riedel T."/>
            <person name="Held B."/>
            <person name="Nolan M."/>
            <person name="Lucas S."/>
            <person name="Lapidus A."/>
            <person name="Tice H."/>
            <person name="Del Rio T.G."/>
            <person name="Cheng J.F."/>
            <person name="Han C."/>
            <person name="Tapia R."/>
            <person name="Goodwin L.A."/>
            <person name="Pitluck S."/>
            <person name="Liolios K."/>
            <person name="Mavromatis K."/>
            <person name="Pagani I."/>
            <person name="Ivanova N."/>
            <person name="Mikhailova N."/>
            <person name="Pati A."/>
            <person name="Chen A."/>
            <person name="Palaniappan K."/>
            <person name="Land M."/>
            <person name="Rohde M."/>
            <person name="Tindall B.J."/>
            <person name="Detter J.C."/>
            <person name="Goker M."/>
            <person name="Bristow J."/>
            <person name="Eisen J.A."/>
            <person name="Markowitz V."/>
            <person name="Hugenholtz P."/>
            <person name="Kyrpides N.C."/>
            <person name="Klenk H.P."/>
            <person name="Woyke T."/>
        </authorList>
    </citation>
    <scope>NUCLEOTIDE SEQUENCE [LARGE SCALE GENOMIC DNA]</scope>
    <source>
        <strain evidence="8">DSM 15749 / LMG 21470 / R-8282</strain>
    </source>
</reference>
<keyword evidence="2" id="KW-1003">Cell membrane</keyword>
<dbReference type="PIRSF" id="PIRSF035875">
    <property type="entry name" value="RNase_BN"/>
    <property type="match status" value="1"/>
</dbReference>
<comment type="subcellular location">
    <subcellularLocation>
        <location evidence="1">Cell membrane</location>
        <topology evidence="1">Multi-pass membrane protein</topology>
    </subcellularLocation>
</comment>
<evidence type="ECO:0000256" key="1">
    <source>
        <dbReference type="ARBA" id="ARBA00004651"/>
    </source>
</evidence>
<dbReference type="HOGENOM" id="CLU_045539_0_0_10"/>
<feature type="transmembrane region" description="Helical" evidence="6">
    <location>
        <begin position="221"/>
        <end position="243"/>
    </location>
</feature>
<evidence type="ECO:0000256" key="2">
    <source>
        <dbReference type="ARBA" id="ARBA00022475"/>
    </source>
</evidence>
<organism evidence="7 8">
    <name type="scientific">Gillisia limnaea (strain DSM 15749 / LMG 21470 / R-8282)</name>
    <dbReference type="NCBI Taxonomy" id="865937"/>
    <lineage>
        <taxon>Bacteria</taxon>
        <taxon>Pseudomonadati</taxon>
        <taxon>Bacteroidota</taxon>
        <taxon>Flavobacteriia</taxon>
        <taxon>Flavobacteriales</taxon>
        <taxon>Flavobacteriaceae</taxon>
        <taxon>Gillisia</taxon>
    </lineage>
</organism>
<feature type="transmembrane region" description="Helical" evidence="6">
    <location>
        <begin position="107"/>
        <end position="130"/>
    </location>
</feature>
<feature type="transmembrane region" description="Helical" evidence="6">
    <location>
        <begin position="38"/>
        <end position="64"/>
    </location>
</feature>
<evidence type="ECO:0000256" key="6">
    <source>
        <dbReference type="SAM" id="Phobius"/>
    </source>
</evidence>
<dbReference type="PANTHER" id="PTHR30213">
    <property type="entry name" value="INNER MEMBRANE PROTEIN YHJD"/>
    <property type="match status" value="1"/>
</dbReference>
<keyword evidence="8" id="KW-1185">Reference proteome</keyword>
<proteinExistence type="predicted"/>
<keyword evidence="4 6" id="KW-1133">Transmembrane helix</keyword>
<dbReference type="GO" id="GO:0005886">
    <property type="term" value="C:plasma membrane"/>
    <property type="evidence" value="ECO:0007669"/>
    <property type="project" value="UniProtKB-SubCell"/>
</dbReference>
<dbReference type="EMBL" id="JH594606">
    <property type="protein sequence ID" value="EHQ03217.1"/>
    <property type="molecule type" value="Genomic_DNA"/>
</dbReference>
<dbReference type="PANTHER" id="PTHR30213:SF0">
    <property type="entry name" value="UPF0761 MEMBRANE PROTEIN YIHY"/>
    <property type="match status" value="1"/>
</dbReference>
<name>H2BY11_GILLR</name>
<accession>H2BY11</accession>
<feature type="transmembrane region" description="Helical" evidence="6">
    <location>
        <begin position="189"/>
        <end position="209"/>
    </location>
</feature>
<protein>
    <submittedName>
        <fullName evidence="7">Ribonuclease BN</fullName>
    </submittedName>
</protein>
<evidence type="ECO:0000313" key="7">
    <source>
        <dbReference type="EMBL" id="EHQ03217.1"/>
    </source>
</evidence>
<evidence type="ECO:0000256" key="5">
    <source>
        <dbReference type="ARBA" id="ARBA00023136"/>
    </source>
</evidence>
<dbReference type="InterPro" id="IPR017039">
    <property type="entry name" value="Virul_fac_BrkB"/>
</dbReference>
<feature type="transmembrane region" description="Helical" evidence="6">
    <location>
        <begin position="151"/>
        <end position="177"/>
    </location>
</feature>
<evidence type="ECO:0000256" key="4">
    <source>
        <dbReference type="ARBA" id="ARBA00022989"/>
    </source>
</evidence>
<keyword evidence="5 6" id="KW-0472">Membrane</keyword>
<dbReference type="Proteomes" id="UP000003844">
    <property type="component" value="Unassembled WGS sequence"/>
</dbReference>
<gene>
    <name evidence="7" type="ORF">Gilli_2599</name>
</gene>
<dbReference type="OrthoDB" id="977385at2"/>
<feature type="transmembrane region" description="Helical" evidence="6">
    <location>
        <begin position="255"/>
        <end position="278"/>
    </location>
</feature>
<dbReference type="AlphaFoldDB" id="H2BY11"/>
<dbReference type="Pfam" id="PF03631">
    <property type="entry name" value="Virul_fac_BrkB"/>
    <property type="match status" value="1"/>
</dbReference>
<dbReference type="NCBIfam" id="TIGR00765">
    <property type="entry name" value="yihY_not_rbn"/>
    <property type="match status" value="1"/>
</dbReference>
<sequence length="298" mass="32813">MTREMKKIKTIKSPKKIKGDGWKKILMRVKDRIGEDNITIVAAGVAFYAFLAIFPAIMAILSIYGLAVDPQQAEQQISKLSGLMPDQAFEIIKERIDNLLSTSGSALSWGTALGILISLWSANAGTKSLFTGLDIAYETKNNRGLIKQNALTLLFTLGFIITLLISMVLIVIFPAIVSTFGLPDNIENLISWLRWPILAGIVILVITFIYKYAPDSKTPKFRWVVIGASLATLLWLIASWGFSFYVSNFGNYGEMYGSISAVVILLLWLFLTSFIILLGGELNSATEAYAANDLGEPE</sequence>